<comment type="caution">
    <text evidence="2">The sequence shown here is derived from an EMBL/GenBank/DDBJ whole genome shotgun (WGS) entry which is preliminary data.</text>
</comment>
<gene>
    <name evidence="2" type="ORF">pipiens_008404</name>
</gene>
<dbReference type="EMBL" id="JBEHCU010005632">
    <property type="protein sequence ID" value="KAL1399175.1"/>
    <property type="molecule type" value="Genomic_DNA"/>
</dbReference>
<evidence type="ECO:0000313" key="2">
    <source>
        <dbReference type="EMBL" id="KAL1399175.1"/>
    </source>
</evidence>
<sequence length="328" mass="37237">MFLNLLTLTVVFGTVIHVATPIRCLVCEKQFTEEECEAQAAREPCYEQATLDWFAKMKRIWSSLVEPYWNTGYQCFELQVRNGSHFWKGCSFENLDLCAEVKNVTHCYTCKDDYCNSLVHKAKCPATMPRHTLYLILTLGTLTHLATSLSVRCIVCREPGSEQNCDAASTNGTCDELMAYDRFKELKWIKPNLVEPRRNTGYQCFELKLAGTELFTKGCIYRNLDVCAKFPDAEHCYLCQTNLCNSLKVKNGGRVIGVIIRCYLCQQHGPEEICDYSAINGTCFELVASKQFAIMRKAKPSLEIPEQNTGYQCFELKATDADPALLHV</sequence>
<name>A0ABD1DHL3_CULPP</name>
<protein>
    <submittedName>
        <fullName evidence="2">Uncharacterized protein</fullName>
    </submittedName>
</protein>
<keyword evidence="1" id="KW-0732">Signal</keyword>
<dbReference type="Proteomes" id="UP001562425">
    <property type="component" value="Unassembled WGS sequence"/>
</dbReference>
<feature type="signal peptide" evidence="1">
    <location>
        <begin position="1"/>
        <end position="21"/>
    </location>
</feature>
<reference evidence="2 3" key="1">
    <citation type="submission" date="2024-05" db="EMBL/GenBank/DDBJ databases">
        <title>Culex pipiens pipiens assembly and annotation.</title>
        <authorList>
            <person name="Alout H."/>
            <person name="Durand T."/>
        </authorList>
    </citation>
    <scope>NUCLEOTIDE SEQUENCE [LARGE SCALE GENOMIC DNA]</scope>
    <source>
        <strain evidence="2">HA-2024</strain>
        <tissue evidence="2">Whole body</tissue>
    </source>
</reference>
<feature type="chain" id="PRO_5044786755" evidence="1">
    <location>
        <begin position="22"/>
        <end position="328"/>
    </location>
</feature>
<accession>A0ABD1DHL3</accession>
<organism evidence="2 3">
    <name type="scientific">Culex pipiens pipiens</name>
    <name type="common">Northern house mosquito</name>
    <dbReference type="NCBI Taxonomy" id="38569"/>
    <lineage>
        <taxon>Eukaryota</taxon>
        <taxon>Metazoa</taxon>
        <taxon>Ecdysozoa</taxon>
        <taxon>Arthropoda</taxon>
        <taxon>Hexapoda</taxon>
        <taxon>Insecta</taxon>
        <taxon>Pterygota</taxon>
        <taxon>Neoptera</taxon>
        <taxon>Endopterygota</taxon>
        <taxon>Diptera</taxon>
        <taxon>Nematocera</taxon>
        <taxon>Culicoidea</taxon>
        <taxon>Culicidae</taxon>
        <taxon>Culicinae</taxon>
        <taxon>Culicini</taxon>
        <taxon>Culex</taxon>
        <taxon>Culex</taxon>
    </lineage>
</organism>
<dbReference type="AlphaFoldDB" id="A0ABD1DHL3"/>
<evidence type="ECO:0000313" key="3">
    <source>
        <dbReference type="Proteomes" id="UP001562425"/>
    </source>
</evidence>
<evidence type="ECO:0000256" key="1">
    <source>
        <dbReference type="SAM" id="SignalP"/>
    </source>
</evidence>
<proteinExistence type="predicted"/>
<keyword evidence="3" id="KW-1185">Reference proteome</keyword>